<sequence>MRVRMAGVAAAAITMVCALPSGAVAAGDPAKQIEALQKIKRSLSPGERKLDGRLAVELRQGKAGTTEVDITVSKPDEALVARLQQAGATVRHVASTGEIRAAVPASALRTVATWGAVERIEPAAQAMTARIGGRTLSKEERAEITAAARAAVVTSEGVRAHAADTARETTKVTGIGTKLCALSDGVDSLAASQAAGELPAVDVLPDQAGSGDEGTAMLEILHDMAPGAELGFASAFISDASFADNIRALRSEAGCDVIVDDVLYFNESPFEDGPIAQAVNDVTADGALYFSSAGNEGNVLDGTSGNYEGDFRGSGQTVGKFAGEAHDFDPGEPVQVFEPISPDSDDGVPVTLWWANQLGAAADDYDLYLFDGTGTVVNFAQDVQDGDDDPYELLFTPDFGGSGLRLAVVRFAGAPKYLQLSALRGRFEAAGALPAWVSPGVTRGHSAAADAFSIAAAPAATALPYALEPGDPPNPTGPFPGSFTSAQLPERFTSDGPRRVFFPTEQVRAKPDFTAADGVSTSVEGFQPFFGTSAAAPSAAGIAALVLSGNPSASIADVREAFGATALDLAPAGVDGRTGAGVLRADSVLSYTGATPQPLVRASAPDVTVTTGDGDAFLEPGETARLRLPVTNVGDGTATGVSVTVSTGDAKAVVTPRSQSYGEIAPGITRSQDYTLRLAADYPLGKRVPLNVRVTFAGVLSPTSDAFSLPTGQPGTAATKFSYTGPVVPIPDVSTLGVTVTIPVAGFGYASKLRFSIDGATCNTTVGSTTVGIDHSFTGDLTGTLIAPSGAEARLFQRVGGTGNNLCQVVFDDTSTRPFQSVTASLAPFTGTWKPFEPLGGLLDAAADGDWKFKVTDGARLDTGSVRAVSLELTGFVR</sequence>
<evidence type="ECO:0000256" key="4">
    <source>
        <dbReference type="SAM" id="MobiDB-lite"/>
    </source>
</evidence>
<keyword evidence="2" id="KW-0378">Hydrolase</keyword>
<evidence type="ECO:0000256" key="2">
    <source>
        <dbReference type="ARBA" id="ARBA00022801"/>
    </source>
</evidence>
<dbReference type="GO" id="GO:0016485">
    <property type="term" value="P:protein processing"/>
    <property type="evidence" value="ECO:0007669"/>
    <property type="project" value="TreeGrafter"/>
</dbReference>
<dbReference type="InterPro" id="IPR008979">
    <property type="entry name" value="Galactose-bd-like_sf"/>
</dbReference>
<evidence type="ECO:0000259" key="6">
    <source>
        <dbReference type="PROSITE" id="PS51829"/>
    </source>
</evidence>
<dbReference type="PANTHER" id="PTHR42884">
    <property type="entry name" value="PROPROTEIN CONVERTASE SUBTILISIN/KEXIN-RELATED"/>
    <property type="match status" value="1"/>
</dbReference>
<proteinExistence type="predicted"/>
<dbReference type="PROSITE" id="PS00138">
    <property type="entry name" value="SUBTILASE_SER"/>
    <property type="match status" value="1"/>
</dbReference>
<dbReference type="InterPro" id="IPR036852">
    <property type="entry name" value="Peptidase_S8/S53_dom_sf"/>
</dbReference>
<dbReference type="PANTHER" id="PTHR42884:SF14">
    <property type="entry name" value="NEUROENDOCRINE CONVERTASE 1"/>
    <property type="match status" value="1"/>
</dbReference>
<dbReference type="AlphaFoldDB" id="A0A9X3SAE7"/>
<keyword evidence="5" id="KW-0732">Signal</keyword>
<dbReference type="Proteomes" id="UP001147653">
    <property type="component" value="Unassembled WGS sequence"/>
</dbReference>
<feature type="chain" id="PRO_5040799317" evidence="5">
    <location>
        <begin position="26"/>
        <end position="878"/>
    </location>
</feature>
<feature type="domain" description="P/Homo B" evidence="6">
    <location>
        <begin position="712"/>
        <end position="878"/>
    </location>
</feature>
<reference evidence="7" key="1">
    <citation type="submission" date="2022-10" db="EMBL/GenBank/DDBJ databases">
        <title>The WGS of Solirubrobacter phytolaccae KCTC 29190.</title>
        <authorList>
            <person name="Jiang Z."/>
        </authorList>
    </citation>
    <scope>NUCLEOTIDE SEQUENCE</scope>
    <source>
        <strain evidence="7">KCTC 29190</strain>
    </source>
</reference>
<dbReference type="GO" id="GO:0004252">
    <property type="term" value="F:serine-type endopeptidase activity"/>
    <property type="evidence" value="ECO:0007669"/>
    <property type="project" value="InterPro"/>
</dbReference>
<evidence type="ECO:0000313" key="7">
    <source>
        <dbReference type="EMBL" id="MDA0182481.1"/>
    </source>
</evidence>
<protein>
    <submittedName>
        <fullName evidence="7">S8 family serine peptidase</fullName>
    </submittedName>
</protein>
<dbReference type="Pfam" id="PF00082">
    <property type="entry name" value="Peptidase_S8"/>
    <property type="match status" value="1"/>
</dbReference>
<gene>
    <name evidence="7" type="ORF">OJ997_19385</name>
</gene>
<dbReference type="GO" id="GO:0005737">
    <property type="term" value="C:cytoplasm"/>
    <property type="evidence" value="ECO:0007669"/>
    <property type="project" value="UniProtKB-ARBA"/>
</dbReference>
<evidence type="ECO:0000313" key="8">
    <source>
        <dbReference type="Proteomes" id="UP001147653"/>
    </source>
</evidence>
<dbReference type="SUPFAM" id="SSF49785">
    <property type="entry name" value="Galactose-binding domain-like"/>
    <property type="match status" value="1"/>
</dbReference>
<dbReference type="Pfam" id="PF01483">
    <property type="entry name" value="P_proprotein"/>
    <property type="match status" value="1"/>
</dbReference>
<dbReference type="Gene3D" id="3.40.50.200">
    <property type="entry name" value="Peptidase S8/S53 domain"/>
    <property type="match status" value="2"/>
</dbReference>
<keyword evidence="3" id="KW-0720">Serine protease</keyword>
<dbReference type="GO" id="GO:0016020">
    <property type="term" value="C:membrane"/>
    <property type="evidence" value="ECO:0007669"/>
    <property type="project" value="TreeGrafter"/>
</dbReference>
<keyword evidence="1" id="KW-0645">Protease</keyword>
<feature type="region of interest" description="Disordered" evidence="4">
    <location>
        <begin position="469"/>
        <end position="497"/>
    </location>
</feature>
<dbReference type="EMBL" id="JAPDDP010000036">
    <property type="protein sequence ID" value="MDA0182481.1"/>
    <property type="molecule type" value="Genomic_DNA"/>
</dbReference>
<dbReference type="PROSITE" id="PS51829">
    <property type="entry name" value="P_HOMO_B"/>
    <property type="match status" value="1"/>
</dbReference>
<name>A0A9X3SAE7_9ACTN</name>
<dbReference type="SUPFAM" id="SSF52743">
    <property type="entry name" value="Subtilisin-like"/>
    <property type="match status" value="1"/>
</dbReference>
<evidence type="ECO:0000256" key="1">
    <source>
        <dbReference type="ARBA" id="ARBA00022670"/>
    </source>
</evidence>
<organism evidence="7 8">
    <name type="scientific">Solirubrobacter phytolaccae</name>
    <dbReference type="NCBI Taxonomy" id="1404360"/>
    <lineage>
        <taxon>Bacteria</taxon>
        <taxon>Bacillati</taxon>
        <taxon>Actinomycetota</taxon>
        <taxon>Thermoleophilia</taxon>
        <taxon>Solirubrobacterales</taxon>
        <taxon>Solirubrobacteraceae</taxon>
        <taxon>Solirubrobacter</taxon>
    </lineage>
</organism>
<dbReference type="InterPro" id="IPR002884">
    <property type="entry name" value="P_dom"/>
</dbReference>
<comment type="caution">
    <text evidence="7">The sequence shown here is derived from an EMBL/GenBank/DDBJ whole genome shotgun (WGS) entry which is preliminary data.</text>
</comment>
<evidence type="ECO:0000256" key="3">
    <source>
        <dbReference type="ARBA" id="ARBA00022825"/>
    </source>
</evidence>
<feature type="signal peptide" evidence="5">
    <location>
        <begin position="1"/>
        <end position="25"/>
    </location>
</feature>
<dbReference type="InterPro" id="IPR000209">
    <property type="entry name" value="Peptidase_S8/S53_dom"/>
</dbReference>
<dbReference type="Gene3D" id="2.60.120.260">
    <property type="entry name" value="Galactose-binding domain-like"/>
    <property type="match status" value="1"/>
</dbReference>
<evidence type="ECO:0000256" key="5">
    <source>
        <dbReference type="SAM" id="SignalP"/>
    </source>
</evidence>
<accession>A0A9X3SAE7</accession>
<dbReference type="InterPro" id="IPR023828">
    <property type="entry name" value="Peptidase_S8_Ser-AS"/>
</dbReference>
<dbReference type="GO" id="GO:0012505">
    <property type="term" value="C:endomembrane system"/>
    <property type="evidence" value="ECO:0007669"/>
    <property type="project" value="UniProtKB-ARBA"/>
</dbReference>
<keyword evidence="8" id="KW-1185">Reference proteome</keyword>